<evidence type="ECO:0000256" key="8">
    <source>
        <dbReference type="ARBA" id="ARBA00048370"/>
    </source>
</evidence>
<comment type="function">
    <text evidence="7">The pyruvate dehydrogenase complex catalyzes the overall conversion of pyruvate to acetyl-CoA and CO(2). It contains multiple copies of three enzymatic components: pyruvate dehydrogenase (E1), dihydrolipoamide acetyltransferase (E2) and lipoamide dehydrogenase (E3).</text>
</comment>
<dbReference type="Gene3D" id="3.30.559.10">
    <property type="entry name" value="Chloramphenicol acetyltransferase-like domain"/>
    <property type="match status" value="1"/>
</dbReference>
<keyword evidence="14" id="KW-1185">Reference proteome</keyword>
<name>A0ABM5UV12_9COXI</name>
<dbReference type="InterPro" id="IPR050743">
    <property type="entry name" value="2-oxoacid_DH_E2_comp"/>
</dbReference>
<accession>A0ABM5UV12</accession>
<reference evidence="13 14" key="1">
    <citation type="journal article" date="2015" name="Genome Biol. Evol.">
        <title>Distinctive Genome Reduction Rates Revealed by Genomic Analyses of Two Coxiella-Like Endosymbionts in Ticks.</title>
        <authorList>
            <person name="Gottlieb Y."/>
            <person name="Lalzar I."/>
            <person name="Klasson L."/>
        </authorList>
    </citation>
    <scope>NUCLEOTIDE SEQUENCE [LARGE SCALE GENOMIC DNA]</scope>
    <source>
        <strain evidence="13 14">CRt</strain>
    </source>
</reference>
<dbReference type="SUPFAM" id="SSF52777">
    <property type="entry name" value="CoA-dependent acyltransferases"/>
    <property type="match status" value="1"/>
</dbReference>
<dbReference type="PROSITE" id="PS50968">
    <property type="entry name" value="BIOTINYL_LIPOYL"/>
    <property type="match status" value="1"/>
</dbReference>
<evidence type="ECO:0000256" key="2">
    <source>
        <dbReference type="ARBA" id="ARBA00007317"/>
    </source>
</evidence>
<dbReference type="InterPro" id="IPR000089">
    <property type="entry name" value="Biotin_lipoyl"/>
</dbReference>
<dbReference type="InterPro" id="IPR003016">
    <property type="entry name" value="2-oxoA_DH_lipoyl-BS"/>
</dbReference>
<evidence type="ECO:0000259" key="11">
    <source>
        <dbReference type="PROSITE" id="PS50968"/>
    </source>
</evidence>
<evidence type="ECO:0000259" key="12">
    <source>
        <dbReference type="PROSITE" id="PS51826"/>
    </source>
</evidence>
<evidence type="ECO:0000256" key="10">
    <source>
        <dbReference type="SAM" id="MobiDB-lite"/>
    </source>
</evidence>
<dbReference type="InterPro" id="IPR004167">
    <property type="entry name" value="PSBD"/>
</dbReference>
<keyword evidence="13" id="KW-0670">Pyruvate</keyword>
<keyword evidence="5 9" id="KW-0450">Lipoyl</keyword>
<evidence type="ECO:0000256" key="6">
    <source>
        <dbReference type="ARBA" id="ARBA00023315"/>
    </source>
</evidence>
<dbReference type="PROSITE" id="PS51826">
    <property type="entry name" value="PSBD"/>
    <property type="match status" value="1"/>
</dbReference>
<dbReference type="Gene3D" id="4.10.320.10">
    <property type="entry name" value="E3-binding domain"/>
    <property type="match status" value="1"/>
</dbReference>
<dbReference type="EC" id="2.3.1.-" evidence="9"/>
<dbReference type="EMBL" id="CP011126">
    <property type="protein sequence ID" value="AKQ33823.1"/>
    <property type="molecule type" value="Genomic_DNA"/>
</dbReference>
<comment type="cofactor">
    <cofactor evidence="1 9">
        <name>(R)-lipoate</name>
        <dbReference type="ChEBI" id="CHEBI:83088"/>
    </cofactor>
</comment>
<evidence type="ECO:0000256" key="1">
    <source>
        <dbReference type="ARBA" id="ARBA00001938"/>
    </source>
</evidence>
<comment type="catalytic activity">
    <reaction evidence="8">
        <text>N(6)-[(R)-dihydrolipoyl]-L-lysyl-[protein] + acetyl-CoA = N(6)-[(R)-S(8)-acetyldihydrolipoyl]-L-lysyl-[protein] + CoA</text>
        <dbReference type="Rhea" id="RHEA:17017"/>
        <dbReference type="Rhea" id="RHEA-COMP:10475"/>
        <dbReference type="Rhea" id="RHEA-COMP:10478"/>
        <dbReference type="ChEBI" id="CHEBI:57287"/>
        <dbReference type="ChEBI" id="CHEBI:57288"/>
        <dbReference type="ChEBI" id="CHEBI:83100"/>
        <dbReference type="ChEBI" id="CHEBI:83111"/>
        <dbReference type="EC" id="2.3.1.12"/>
    </reaction>
</comment>
<gene>
    <name evidence="13" type="ORF">CleRT_12150</name>
</gene>
<dbReference type="CDD" id="cd06849">
    <property type="entry name" value="lipoyl_domain"/>
    <property type="match status" value="1"/>
</dbReference>
<proteinExistence type="inferred from homology"/>
<organism evidence="13 14">
    <name type="scientific">Candidatus Coxiella mudrowiae</name>
    <dbReference type="NCBI Taxonomy" id="2054173"/>
    <lineage>
        <taxon>Bacteria</taxon>
        <taxon>Pseudomonadati</taxon>
        <taxon>Pseudomonadota</taxon>
        <taxon>Gammaproteobacteria</taxon>
        <taxon>Legionellales</taxon>
        <taxon>Coxiellaceae</taxon>
        <taxon>Coxiella</taxon>
    </lineage>
</organism>
<feature type="domain" description="Lipoyl-binding" evidence="11">
    <location>
        <begin position="6"/>
        <end position="80"/>
    </location>
</feature>
<protein>
    <recommendedName>
        <fullName evidence="9">Dihydrolipoamide acetyltransferase component of pyruvate dehydrogenase complex</fullName>
        <ecNumber evidence="9">2.3.1.-</ecNumber>
    </recommendedName>
</protein>
<feature type="compositionally biased region" description="Basic and acidic residues" evidence="10">
    <location>
        <begin position="77"/>
        <end position="132"/>
    </location>
</feature>
<dbReference type="SUPFAM" id="SSF51230">
    <property type="entry name" value="Single hybrid motif"/>
    <property type="match status" value="1"/>
</dbReference>
<sequence>MVANSIEKISVPDLGGVSEVDVIELLVKPGDRVAKEDGLITLEGDKASMDVPSPLAGTIKDIKVKVGDKVKEGDEILTIEVKKGEKEDKGKKEEKEDEKEAEKERSEKKEVKESPKEKKAKPEEKTEIEVSKGEGFGTTVHAGPGVRRIACEFSVNLTKIKGTGQKDRILKEDVQQYVKQQLKIAEKKGGERLRFFPPAPKIDFSKFGAIEEKALSKIKKATGVNLTRNWMTVPHVTQFGEADISELEAFRQSQKSYAEKNKLRLTPLVFIIKAVVNALKRFPHFNASLDPSEEYLILKKYFHIGVPVDTPEGLVVPVIRDADKKGLFELAKELGEISEKACTKGLSLNDMQGGCFSISSLGGIGGTAFTPIINAPEVAILGVSQMQWKSVCSKSGDCKTRLMLPLSLSYDHRVIDGADGARFIVYLAERLSDIRTLLL</sequence>
<dbReference type="SUPFAM" id="SSF47005">
    <property type="entry name" value="Peripheral subunit-binding domain of 2-oxo acid dehydrogenase complex"/>
    <property type="match status" value="1"/>
</dbReference>
<dbReference type="InterPro" id="IPR001078">
    <property type="entry name" value="2-oxoacid_DH_actylTfrase"/>
</dbReference>
<dbReference type="Proteomes" id="UP000063965">
    <property type="component" value="Chromosome"/>
</dbReference>
<dbReference type="PROSITE" id="PS00189">
    <property type="entry name" value="LIPOYL"/>
    <property type="match status" value="1"/>
</dbReference>
<dbReference type="PANTHER" id="PTHR43178:SF2">
    <property type="entry name" value="DIHYDROLIPOYLLYSINE-RESIDUE ACETYLTRANSFERASE COMPONENT OF PYRUVATE DEHYDROGENASE COMPLEX"/>
    <property type="match status" value="1"/>
</dbReference>
<keyword evidence="6 9" id="KW-0012">Acyltransferase</keyword>
<evidence type="ECO:0000256" key="9">
    <source>
        <dbReference type="RuleBase" id="RU003423"/>
    </source>
</evidence>
<dbReference type="InterPro" id="IPR036625">
    <property type="entry name" value="E3-bd_dom_sf"/>
</dbReference>
<dbReference type="Gene3D" id="2.40.50.100">
    <property type="match status" value="1"/>
</dbReference>
<comment type="similarity">
    <text evidence="2 9">Belongs to the 2-oxoacid dehydrogenase family.</text>
</comment>
<evidence type="ECO:0000256" key="7">
    <source>
        <dbReference type="ARBA" id="ARBA00025211"/>
    </source>
</evidence>
<keyword evidence="4 9" id="KW-0808">Transferase</keyword>
<dbReference type="InterPro" id="IPR011053">
    <property type="entry name" value="Single_hybrid_motif"/>
</dbReference>
<dbReference type="Pfam" id="PF00198">
    <property type="entry name" value="2-oxoacid_dh"/>
    <property type="match status" value="1"/>
</dbReference>
<comment type="subunit">
    <text evidence="3">Forms a 24-polypeptide structural core with octahedral symmetry.</text>
</comment>
<feature type="domain" description="Peripheral subunit-binding (PSBD)" evidence="12">
    <location>
        <begin position="141"/>
        <end position="178"/>
    </location>
</feature>
<dbReference type="PANTHER" id="PTHR43178">
    <property type="entry name" value="DIHYDROLIPOAMIDE ACETYLTRANSFERASE COMPONENT OF PYRUVATE DEHYDROGENASE COMPLEX"/>
    <property type="match status" value="1"/>
</dbReference>
<dbReference type="InterPro" id="IPR023213">
    <property type="entry name" value="CAT-like_dom_sf"/>
</dbReference>
<dbReference type="Pfam" id="PF00364">
    <property type="entry name" value="Biotin_lipoyl"/>
    <property type="match status" value="1"/>
</dbReference>
<dbReference type="Pfam" id="PF02817">
    <property type="entry name" value="E3_binding"/>
    <property type="match status" value="1"/>
</dbReference>
<evidence type="ECO:0000256" key="4">
    <source>
        <dbReference type="ARBA" id="ARBA00022679"/>
    </source>
</evidence>
<evidence type="ECO:0000256" key="5">
    <source>
        <dbReference type="ARBA" id="ARBA00022823"/>
    </source>
</evidence>
<feature type="region of interest" description="Disordered" evidence="10">
    <location>
        <begin position="77"/>
        <end position="136"/>
    </location>
</feature>
<evidence type="ECO:0000313" key="13">
    <source>
        <dbReference type="EMBL" id="AKQ33823.1"/>
    </source>
</evidence>
<evidence type="ECO:0000313" key="14">
    <source>
        <dbReference type="Proteomes" id="UP000063965"/>
    </source>
</evidence>
<evidence type="ECO:0000256" key="3">
    <source>
        <dbReference type="ARBA" id="ARBA00011484"/>
    </source>
</evidence>